<comment type="caution">
    <text evidence="2">The sequence shown here is derived from an EMBL/GenBank/DDBJ whole genome shotgun (WGS) entry which is preliminary data.</text>
</comment>
<dbReference type="EMBL" id="JAVDYE010000001">
    <property type="protein sequence ID" value="MDR7384843.1"/>
    <property type="molecule type" value="Genomic_DNA"/>
</dbReference>
<reference evidence="2 3" key="1">
    <citation type="submission" date="2023-07" db="EMBL/GenBank/DDBJ databases">
        <title>Sequencing the genomes of 1000 actinobacteria strains.</title>
        <authorList>
            <person name="Klenk H.-P."/>
        </authorList>
    </citation>
    <scope>NUCLEOTIDE SEQUENCE [LARGE SCALE GENOMIC DNA]</scope>
    <source>
        <strain evidence="2 3">DSM 45554</strain>
    </source>
</reference>
<protein>
    <submittedName>
        <fullName evidence="2">Uncharacterized membrane protein YbhN (UPF0104 family)</fullName>
    </submittedName>
</protein>
<gene>
    <name evidence="2" type="ORF">J2S48_004358</name>
</gene>
<accession>A0ABU2CU23</accession>
<keyword evidence="1" id="KW-1133">Transmembrane helix</keyword>
<dbReference type="Proteomes" id="UP001183585">
    <property type="component" value="Unassembled WGS sequence"/>
</dbReference>
<evidence type="ECO:0000256" key="1">
    <source>
        <dbReference type="SAM" id="Phobius"/>
    </source>
</evidence>
<keyword evidence="1" id="KW-0472">Membrane</keyword>
<evidence type="ECO:0000313" key="2">
    <source>
        <dbReference type="EMBL" id="MDR7384843.1"/>
    </source>
</evidence>
<organism evidence="2 3">
    <name type="scientific">Promicromonospora iranensis</name>
    <dbReference type="NCBI Taxonomy" id="1105144"/>
    <lineage>
        <taxon>Bacteria</taxon>
        <taxon>Bacillati</taxon>
        <taxon>Actinomycetota</taxon>
        <taxon>Actinomycetes</taxon>
        <taxon>Micrococcales</taxon>
        <taxon>Promicromonosporaceae</taxon>
        <taxon>Promicromonospora</taxon>
    </lineage>
</organism>
<feature type="transmembrane region" description="Helical" evidence="1">
    <location>
        <begin position="27"/>
        <end position="45"/>
    </location>
</feature>
<name>A0ABU2CU23_9MICO</name>
<evidence type="ECO:0000313" key="3">
    <source>
        <dbReference type="Proteomes" id="UP001183585"/>
    </source>
</evidence>
<keyword evidence="3" id="KW-1185">Reference proteome</keyword>
<proteinExistence type="predicted"/>
<sequence>MGGAFDRCCHGLLLVKGEDMKRSVRRFLVFFIVSVVSSATMILLLPRALGPDAAVQGWIPTTLGGLSAASAFVAWRVRPQWDQDPSNPSP</sequence>
<feature type="transmembrane region" description="Helical" evidence="1">
    <location>
        <begin position="57"/>
        <end position="75"/>
    </location>
</feature>
<keyword evidence="1" id="KW-0812">Transmembrane</keyword>